<dbReference type="Gene3D" id="3.40.630.30">
    <property type="match status" value="1"/>
</dbReference>
<comment type="caution">
    <text evidence="2">The sequence shown here is derived from an EMBL/GenBank/DDBJ whole genome shotgun (WGS) entry which is preliminary data.</text>
</comment>
<gene>
    <name evidence="2" type="ORF">ABA31_16090</name>
</gene>
<proteinExistence type="predicted"/>
<evidence type="ECO:0000313" key="2">
    <source>
        <dbReference type="EMBL" id="GEK80258.1"/>
    </source>
</evidence>
<dbReference type="AlphaFoldDB" id="A0AA87RJ58"/>
<dbReference type="EMBL" id="BJUU01000008">
    <property type="protein sequence ID" value="GEK80258.1"/>
    <property type="molecule type" value="Genomic_DNA"/>
</dbReference>
<name>A0AA87RJ58_9MICO</name>
<keyword evidence="3" id="KW-1185">Reference proteome</keyword>
<dbReference type="InterPro" id="IPR000182">
    <property type="entry name" value="GNAT_dom"/>
</dbReference>
<accession>A0AA87RJ58</accession>
<dbReference type="PANTHER" id="PTHR43610">
    <property type="entry name" value="BLL6696 PROTEIN"/>
    <property type="match status" value="1"/>
</dbReference>
<reference evidence="2 3" key="1">
    <citation type="submission" date="2019-07" db="EMBL/GenBank/DDBJ databases">
        <title>Whole genome shotgun sequence of Agrococcus baldri NBRC 103055.</title>
        <authorList>
            <person name="Hosoyama A."/>
            <person name="Uohara A."/>
            <person name="Ohji S."/>
            <person name="Ichikawa N."/>
        </authorList>
    </citation>
    <scope>NUCLEOTIDE SEQUENCE [LARGE SCALE GENOMIC DNA]</scope>
    <source>
        <strain evidence="2 3">NBRC 103055</strain>
    </source>
</reference>
<evidence type="ECO:0000313" key="3">
    <source>
        <dbReference type="Proteomes" id="UP000321749"/>
    </source>
</evidence>
<organism evidence="2 3">
    <name type="scientific">Agrococcus baldri</name>
    <dbReference type="NCBI Taxonomy" id="153730"/>
    <lineage>
        <taxon>Bacteria</taxon>
        <taxon>Bacillati</taxon>
        <taxon>Actinomycetota</taxon>
        <taxon>Actinomycetes</taxon>
        <taxon>Micrococcales</taxon>
        <taxon>Microbacteriaceae</taxon>
        <taxon>Agrococcus</taxon>
    </lineage>
</organism>
<dbReference type="RefSeq" id="WP_146794368.1">
    <property type="nucleotide sequence ID" value="NZ_BJUU01000008.1"/>
</dbReference>
<dbReference type="PANTHER" id="PTHR43610:SF1">
    <property type="entry name" value="N-ACETYLTRANSFERASE DOMAIN-CONTAINING PROTEIN"/>
    <property type="match status" value="1"/>
</dbReference>
<sequence>MSTESTHRPGILDAPVLTHPLVVLEPLAHAHAHDLVAAAAEGELWRRAWYTSVPAPEAAAMAAEIERRLALHEAGSMVPWAIVVGGRAIGMTTYMHIDAATPRLEIGSTWMAVSAQGTGVNAAMKLRMLERAFDVLGCVAVEFRTHLHNRQSRDAIERLGAKQDGVLRSHLLHAGALRDTVVYSIIASEWPAVRLGLEARLAARPPSGTSGGTT</sequence>
<dbReference type="InterPro" id="IPR016181">
    <property type="entry name" value="Acyl_CoA_acyltransferase"/>
</dbReference>
<dbReference type="SUPFAM" id="SSF55729">
    <property type="entry name" value="Acyl-CoA N-acyltransferases (Nat)"/>
    <property type="match status" value="1"/>
</dbReference>
<evidence type="ECO:0000259" key="1">
    <source>
        <dbReference type="PROSITE" id="PS51186"/>
    </source>
</evidence>
<dbReference type="Proteomes" id="UP000321749">
    <property type="component" value="Unassembled WGS sequence"/>
</dbReference>
<dbReference type="GO" id="GO:0016747">
    <property type="term" value="F:acyltransferase activity, transferring groups other than amino-acyl groups"/>
    <property type="evidence" value="ECO:0007669"/>
    <property type="project" value="InterPro"/>
</dbReference>
<feature type="domain" description="N-acetyltransferase" evidence="1">
    <location>
        <begin position="22"/>
        <end position="182"/>
    </location>
</feature>
<protein>
    <submittedName>
        <fullName evidence="2">Acetyltransferase</fullName>
    </submittedName>
</protein>
<dbReference type="Pfam" id="PF13302">
    <property type="entry name" value="Acetyltransf_3"/>
    <property type="match status" value="1"/>
</dbReference>
<dbReference type="PROSITE" id="PS51186">
    <property type="entry name" value="GNAT"/>
    <property type="match status" value="1"/>
</dbReference>